<accession>A0A844XSE2</accession>
<name>A0A844XSE2_9SPHN</name>
<dbReference type="EMBL" id="WTYC01000004">
    <property type="protein sequence ID" value="MXO48319.1"/>
    <property type="molecule type" value="Genomic_DNA"/>
</dbReference>
<evidence type="ECO:0000313" key="1">
    <source>
        <dbReference type="EMBL" id="MXO48319.1"/>
    </source>
</evidence>
<keyword evidence="2" id="KW-1185">Reference proteome</keyword>
<proteinExistence type="predicted"/>
<dbReference type="AlphaFoldDB" id="A0A844XSE2"/>
<protein>
    <submittedName>
        <fullName evidence="1">Uncharacterized protein</fullName>
    </submittedName>
</protein>
<comment type="caution">
    <text evidence="1">The sequence shown here is derived from an EMBL/GenBank/DDBJ whole genome shotgun (WGS) entry which is preliminary data.</text>
</comment>
<gene>
    <name evidence="1" type="ORF">GRI69_08625</name>
</gene>
<reference evidence="1 2" key="1">
    <citation type="submission" date="2019-12" db="EMBL/GenBank/DDBJ databases">
        <title>Genomic-based taxomic classification of the family Erythrobacteraceae.</title>
        <authorList>
            <person name="Xu L."/>
        </authorList>
    </citation>
    <scope>NUCLEOTIDE SEQUENCE [LARGE SCALE GENOMIC DNA]</scope>
    <source>
        <strain evidence="1 2">DSM 17792</strain>
    </source>
</reference>
<dbReference type="Proteomes" id="UP000448199">
    <property type="component" value="Unassembled WGS sequence"/>
</dbReference>
<evidence type="ECO:0000313" key="2">
    <source>
        <dbReference type="Proteomes" id="UP000448199"/>
    </source>
</evidence>
<organism evidence="1 2">
    <name type="scientific">Qipengyuania vulgaris</name>
    <dbReference type="NCBI Taxonomy" id="291985"/>
    <lineage>
        <taxon>Bacteria</taxon>
        <taxon>Pseudomonadati</taxon>
        <taxon>Pseudomonadota</taxon>
        <taxon>Alphaproteobacteria</taxon>
        <taxon>Sphingomonadales</taxon>
        <taxon>Erythrobacteraceae</taxon>
        <taxon>Qipengyuania</taxon>
    </lineage>
</organism>
<sequence>MPSLSKQVGLTQGPLTLRVSFASDRLRVSGGWDWARRPLLHPRINRLPGAHAGDHAVEILRQRIDPRVGAHPVFSMK</sequence>
<dbReference type="RefSeq" id="WP_160727880.1">
    <property type="nucleotide sequence ID" value="NZ_WTYC01000004.1"/>
</dbReference>